<dbReference type="PROSITE" id="PS50109">
    <property type="entry name" value="HIS_KIN"/>
    <property type="match status" value="1"/>
</dbReference>
<accession>A0A8J2YPZ3</accession>
<feature type="transmembrane region" description="Helical" evidence="11">
    <location>
        <begin position="12"/>
        <end position="35"/>
    </location>
</feature>
<evidence type="ECO:0000256" key="4">
    <source>
        <dbReference type="ARBA" id="ARBA00022553"/>
    </source>
</evidence>
<dbReference type="Pfam" id="PF00672">
    <property type="entry name" value="HAMP"/>
    <property type="match status" value="1"/>
</dbReference>
<evidence type="ECO:0000256" key="6">
    <source>
        <dbReference type="ARBA" id="ARBA00022692"/>
    </source>
</evidence>
<dbReference type="GO" id="GO:0000155">
    <property type="term" value="F:phosphorelay sensor kinase activity"/>
    <property type="evidence" value="ECO:0007669"/>
    <property type="project" value="InterPro"/>
</dbReference>
<sequence length="469" mass="50521">MRRTELFRTAQFRLALAFTTALAACMLLTFGFVYWQTALVETGRIRYEIVDEVENAAKIETDDLLRDIDLRIAADLHRLSYAALFDPAGKLLAGNIAAIPDDLPIDGAAHRMPAAAIGGAAVGGVDRRVAGTRHVTLAARHRADGGTVIIGRDMTEVVVLRQTISRGLLLGIVPSVALSLIFGMLLSSRALRRVRTVQQSIGHIMGGNLLERLPTRGTADDLDKLALEVNRMLDQICHLLDEVKSVGDNIAHDLRTPLSVMRAKLERALAATGAADLETVASSTLADLDKAFAIITALLRISEIENSRRRSEFGAVDLRDLLAEVFDLYEPLAEAKSITFTARPAERLPVVTGDRDLLMEAVANLVDNAVKFTPAGGRVELSATLEAQVPVIRIVDSGPGIAAAERKSVLKRFYRSDKSRHVGGHGLGLSLVAAIARLHGFCLHIGDGMPGAIVELRCQPVDPADLPAD</sequence>
<keyword evidence="8 11" id="KW-1133">Transmembrane helix</keyword>
<dbReference type="AlphaFoldDB" id="A0A8J2YPZ3"/>
<dbReference type="SUPFAM" id="SSF47384">
    <property type="entry name" value="Homodimeric domain of signal transducing histidine kinase"/>
    <property type="match status" value="1"/>
</dbReference>
<gene>
    <name evidence="14" type="primary">ragB</name>
    <name evidence="14" type="ORF">GCM10011611_07900</name>
</gene>
<name>A0A8J2YPZ3_9PROT</name>
<dbReference type="EMBL" id="BMJQ01000002">
    <property type="protein sequence ID" value="GGF04899.1"/>
    <property type="molecule type" value="Genomic_DNA"/>
</dbReference>
<keyword evidence="6 11" id="KW-0812">Transmembrane</keyword>
<dbReference type="PROSITE" id="PS50885">
    <property type="entry name" value="HAMP"/>
    <property type="match status" value="1"/>
</dbReference>
<dbReference type="PANTHER" id="PTHR45436:SF8">
    <property type="entry name" value="HISTIDINE KINASE"/>
    <property type="match status" value="1"/>
</dbReference>
<feature type="domain" description="Histidine kinase" evidence="12">
    <location>
        <begin position="249"/>
        <end position="447"/>
    </location>
</feature>
<evidence type="ECO:0000313" key="14">
    <source>
        <dbReference type="EMBL" id="GGF04899.1"/>
    </source>
</evidence>
<comment type="subcellular location">
    <subcellularLocation>
        <location evidence="2">Membrane</location>
    </subcellularLocation>
</comment>
<evidence type="ECO:0000256" key="9">
    <source>
        <dbReference type="ARBA" id="ARBA00023012"/>
    </source>
</evidence>
<dbReference type="InterPro" id="IPR004358">
    <property type="entry name" value="Sig_transdc_His_kin-like_C"/>
</dbReference>
<comment type="caution">
    <text evidence="14">The sequence shown here is derived from an EMBL/GenBank/DDBJ whole genome shotgun (WGS) entry which is preliminary data.</text>
</comment>
<dbReference type="SMART" id="SM00387">
    <property type="entry name" value="HATPase_c"/>
    <property type="match status" value="1"/>
</dbReference>
<evidence type="ECO:0000256" key="2">
    <source>
        <dbReference type="ARBA" id="ARBA00004370"/>
    </source>
</evidence>
<dbReference type="RefSeq" id="WP_189042763.1">
    <property type="nucleotide sequence ID" value="NZ_BMJQ01000002.1"/>
</dbReference>
<dbReference type="Gene3D" id="3.30.565.10">
    <property type="entry name" value="Histidine kinase-like ATPase, C-terminal domain"/>
    <property type="match status" value="1"/>
</dbReference>
<dbReference type="SMART" id="SM00388">
    <property type="entry name" value="HisKA"/>
    <property type="match status" value="1"/>
</dbReference>
<keyword evidence="15" id="KW-1185">Reference proteome</keyword>
<dbReference type="InterPro" id="IPR050428">
    <property type="entry name" value="TCS_sensor_his_kinase"/>
</dbReference>
<evidence type="ECO:0000256" key="1">
    <source>
        <dbReference type="ARBA" id="ARBA00000085"/>
    </source>
</evidence>
<dbReference type="GO" id="GO:0005886">
    <property type="term" value="C:plasma membrane"/>
    <property type="evidence" value="ECO:0007669"/>
    <property type="project" value="TreeGrafter"/>
</dbReference>
<dbReference type="SUPFAM" id="SSF55874">
    <property type="entry name" value="ATPase domain of HSP90 chaperone/DNA topoisomerase II/histidine kinase"/>
    <property type="match status" value="1"/>
</dbReference>
<evidence type="ECO:0000256" key="3">
    <source>
        <dbReference type="ARBA" id="ARBA00012438"/>
    </source>
</evidence>
<dbReference type="PROSITE" id="PS51257">
    <property type="entry name" value="PROKAR_LIPOPROTEIN"/>
    <property type="match status" value="1"/>
</dbReference>
<dbReference type="PRINTS" id="PR00344">
    <property type="entry name" value="BCTRLSENSOR"/>
</dbReference>
<dbReference type="Pfam" id="PF02518">
    <property type="entry name" value="HATPase_c"/>
    <property type="match status" value="1"/>
</dbReference>
<dbReference type="InterPro" id="IPR005467">
    <property type="entry name" value="His_kinase_dom"/>
</dbReference>
<evidence type="ECO:0000259" key="12">
    <source>
        <dbReference type="PROSITE" id="PS50109"/>
    </source>
</evidence>
<dbReference type="InterPro" id="IPR036097">
    <property type="entry name" value="HisK_dim/P_sf"/>
</dbReference>
<dbReference type="InterPro" id="IPR003661">
    <property type="entry name" value="HisK_dim/P_dom"/>
</dbReference>
<evidence type="ECO:0000313" key="15">
    <source>
        <dbReference type="Proteomes" id="UP000646365"/>
    </source>
</evidence>
<dbReference type="InterPro" id="IPR003594">
    <property type="entry name" value="HATPase_dom"/>
</dbReference>
<protein>
    <recommendedName>
        <fullName evidence="3">histidine kinase</fullName>
        <ecNumber evidence="3">2.7.13.3</ecNumber>
    </recommendedName>
</protein>
<reference evidence="14" key="2">
    <citation type="submission" date="2020-09" db="EMBL/GenBank/DDBJ databases">
        <authorList>
            <person name="Sun Q."/>
            <person name="Zhou Y."/>
        </authorList>
    </citation>
    <scope>NUCLEOTIDE SEQUENCE</scope>
    <source>
        <strain evidence="14">CGMCC 1.15725</strain>
    </source>
</reference>
<keyword evidence="9" id="KW-0902">Two-component regulatory system</keyword>
<keyword evidence="10 11" id="KW-0472">Membrane</keyword>
<keyword evidence="5" id="KW-0808">Transferase</keyword>
<evidence type="ECO:0000259" key="13">
    <source>
        <dbReference type="PROSITE" id="PS50885"/>
    </source>
</evidence>
<dbReference type="InterPro" id="IPR036890">
    <property type="entry name" value="HATPase_C_sf"/>
</dbReference>
<organism evidence="14 15">
    <name type="scientific">Aliidongia dinghuensis</name>
    <dbReference type="NCBI Taxonomy" id="1867774"/>
    <lineage>
        <taxon>Bacteria</taxon>
        <taxon>Pseudomonadati</taxon>
        <taxon>Pseudomonadota</taxon>
        <taxon>Alphaproteobacteria</taxon>
        <taxon>Rhodospirillales</taxon>
        <taxon>Dongiaceae</taxon>
        <taxon>Aliidongia</taxon>
    </lineage>
</organism>
<dbReference type="SMART" id="SM00304">
    <property type="entry name" value="HAMP"/>
    <property type="match status" value="1"/>
</dbReference>
<dbReference type="EC" id="2.7.13.3" evidence="3"/>
<dbReference type="Proteomes" id="UP000646365">
    <property type="component" value="Unassembled WGS sequence"/>
</dbReference>
<proteinExistence type="predicted"/>
<comment type="catalytic activity">
    <reaction evidence="1">
        <text>ATP + protein L-histidine = ADP + protein N-phospho-L-histidine.</text>
        <dbReference type="EC" id="2.7.13.3"/>
    </reaction>
</comment>
<evidence type="ECO:0000256" key="11">
    <source>
        <dbReference type="SAM" id="Phobius"/>
    </source>
</evidence>
<dbReference type="Gene3D" id="6.10.340.10">
    <property type="match status" value="1"/>
</dbReference>
<evidence type="ECO:0000256" key="10">
    <source>
        <dbReference type="ARBA" id="ARBA00023136"/>
    </source>
</evidence>
<evidence type="ECO:0000256" key="5">
    <source>
        <dbReference type="ARBA" id="ARBA00022679"/>
    </source>
</evidence>
<evidence type="ECO:0000256" key="8">
    <source>
        <dbReference type="ARBA" id="ARBA00022989"/>
    </source>
</evidence>
<dbReference type="InterPro" id="IPR003660">
    <property type="entry name" value="HAMP_dom"/>
</dbReference>
<dbReference type="PANTHER" id="PTHR45436">
    <property type="entry name" value="SENSOR HISTIDINE KINASE YKOH"/>
    <property type="match status" value="1"/>
</dbReference>
<feature type="domain" description="HAMP" evidence="13">
    <location>
        <begin position="188"/>
        <end position="241"/>
    </location>
</feature>
<reference evidence="14" key="1">
    <citation type="journal article" date="2014" name="Int. J. Syst. Evol. Microbiol.">
        <title>Complete genome sequence of Corynebacterium casei LMG S-19264T (=DSM 44701T), isolated from a smear-ripened cheese.</title>
        <authorList>
            <consortium name="US DOE Joint Genome Institute (JGI-PGF)"/>
            <person name="Walter F."/>
            <person name="Albersmeier A."/>
            <person name="Kalinowski J."/>
            <person name="Ruckert C."/>
        </authorList>
    </citation>
    <scope>NUCLEOTIDE SEQUENCE</scope>
    <source>
        <strain evidence="14">CGMCC 1.15725</strain>
    </source>
</reference>
<keyword evidence="4" id="KW-0597">Phosphoprotein</keyword>
<evidence type="ECO:0000256" key="7">
    <source>
        <dbReference type="ARBA" id="ARBA00022777"/>
    </source>
</evidence>
<keyword evidence="7 14" id="KW-0418">Kinase</keyword>